<reference evidence="3" key="1">
    <citation type="submission" date="2016-10" db="EMBL/GenBank/DDBJ databases">
        <authorList>
            <person name="Varghese N."/>
            <person name="Submissions S."/>
        </authorList>
    </citation>
    <scope>NUCLEOTIDE SEQUENCE [LARGE SCALE GENOMIC DNA]</scope>
    <source>
        <strain evidence="3">IBRC-M 10761</strain>
    </source>
</reference>
<dbReference type="InterPro" id="IPR025667">
    <property type="entry name" value="SprB_repeat"/>
</dbReference>
<dbReference type="STRING" id="1416801.SAMN05192553_103548"/>
<keyword evidence="3" id="KW-1185">Reference proteome</keyword>
<evidence type="ECO:0000313" key="2">
    <source>
        <dbReference type="EMBL" id="SEJ37659.1"/>
    </source>
</evidence>
<dbReference type="PROSITE" id="PS50093">
    <property type="entry name" value="PKD"/>
    <property type="match status" value="1"/>
</dbReference>
<dbReference type="Gene3D" id="2.60.40.10">
    <property type="entry name" value="Immunoglobulins"/>
    <property type="match status" value="3"/>
</dbReference>
<sequence>MVTGTDTGLLLKKALRLDCGRLPNARYFNMVTRIPHSVVWFCLSLFWLSGISEAGAAPIIRDVFQFSECEKMASIRVRNGVAPYTYVWSYGGNVIQTDVDLGESEMSTIEQAQGGDYTLNVTDSDGNTYTEVINFSGSTNFILNILYEENQECEGETFGQVYGTIENGIAPFTVNFFDENQVVVLTTVLNGRNLDLNGVPAGEYLVEVIDASGCKELTNVTIEEVDPLQIAPAAGTGTTPETCVANGGIRFDVSDYAGDVTFRIRRANGSYETAWLTANSGEIRYDQLVAGDYVLEIRDDFRLEDCPEELVFTIANEQLLDVTLGASSVGCFGASDGVIHLEAERLFMGFAFPPNQLTVDILDAANQPVRTNEVVSIGALTGAADFSGFSAGDYTVIVRHGGTDYPECTLTYGVTIDAPVAPLTATVSSTPEICFGEQNGTATVSRSGGWGGYSYSWSDGQTGRTATGLAPGTYSVRVSDSRGCFVDLPVTVDGPSEVISGTIALVSGLTCVGANDGSARLSDVQGGWGNYSIEWSNGETGPEATELPAGTNSVMVRDEEGCEQVFYVDVPVPDAPDVSYSLTEPTCFGAADGSIRVQIHESSITFQVTVDGITQTGNDLMFSGLTADQYEVRISYSGACSITDFVTIGQPDALLIDEDDLLIRPVSCAGFGDGSISGLAVAGGTGPYLYQWQQEISGTFENLPGENGLSLVNLSGGRYRLQVSDANACAVYQDYEVDEPAPLQTGSPVIEDVRCFGSSDGRISFPVSGGTAPYTYALNGGTAQSTSGSQIEITGLPAGMNYFISLTDARGCAVPNINFDIASPPLIQVSNVSVLAETCFGQGNGSISLDVAGGSGSFSFEWRRTSNPSTVIATTEDLANQGPGEYQLNITDLANPSCILSEIYTIPPTPALQLALDGDPVDVACYGESTGSIAVEAQGGTGAYTFSWSGPNGYTSDQQNPDDLAAGLYRVRVTDENGCWEELADILIREPASALTVNLLTQVAPSCHDSEDGRIEIQVGGGMPGYLISWEKEISPGVFVAHPGSSLTLSGIGSGTYRALVRDANSCVSTLEVDLQAPPPLNVQLIERTDVSCFGRNDGRITLEVTGGTGVYFFDWDHGFINQNPSNLGEGTYGVTVRDANGCSFRLENISITQPDELAIDLVRVDEPSCGLADGGIEVALSGGNPLTSTSRWVELATETVVAENVNQVDGLSPGYYRVEYGTGAGCMVTRTVLVPGPSSPLQLVTNSQNAACPGENGILFFSATGGVPGYSYFVRNGGIWEVASSAILAGLPAGDYEVRVTDASGCEDVETITIDEPNPPVIDAEITRHVSCFGADDGAISFAISGGSGGYSLQWYRKTALGGKSPVATADLNNLIAGTYFMELVYAGGCIVTSPDYEITSPQPIAHTVDLDQPECAEDLGVFSITFSGGNPGKELTLSANNGYSQSYGDEVSGTYTFDDLSPGTYTWRLTDPSCPVIEGDFTINPVIQPSFSTSFQDISCFGAGDGLLEIENPEVQAGRTFSVWVNGVNQGNQTAFFNLLPGGYQVWIQDSRGCQSGVQLIEIAQPDRPLAFDQVDISPVACHGEASGSLRFAFSGGRPDYRAVLVPEAGAAQALSGMAAATPYEFTGLSAGDYTLEVWDQNDNCVVSGTYTVEEPDALTADLEAGQVLCEGGTTSLELTVTGGSLPHEITWEAFNSTGNSWETLPATGYSLTGIPAGTYRYTVTDALSCLELSETVDIADAAPVSLSFDAGDIGCYGATTVVTLSASAPGKDSFTYFVNGAQIFGDTFTAQSGTYAVYARDNINGCLSQEQFITVDQPMAPLSVVDYSWQDLSCFEAADGSMTLTLAGGTAPYSIEFNGGTYTAGENETLLFDGLNADTAYLPLVRDANGCTVDLPQRTLQQPLPLQASAIVPNISCFGGRTSIDLQITGGSRPYAISWEFATDGTDFSPIPSWENENVLLDVGPGYYRYSIADGSCSDLSDLLVVEAPAPVVLDATVFPVACFGGTDGRVELLPSGGTGSGYRIFFNGAEIQGTTVDGLRAGTYTAFVMNGSCRSEDISIEVTQPAAPLSGSVDYPENLSCAGDTGSVALLVSGGTAPYTAIFAGETYILSSSGEQLFPEVGAGSYSIQVSDAAGCIWETSIVMEEPDALEIVLENRANVSCFDGEDGSLTVLASGGTGNFQYLWTDAAGQEIGTSRHLANLQAGVYEVEIRDENGCMLVEEYEIEEPDPVGFTFQVQDVSCSGSQNGQISAEGFGGSAGYHLVINGIQLPGMLATGLFAGTYQVMVMDQFGCASPVQEVIVEEPLPLQLDIDAVDVSCYAANDGSVEVRMQGGTAPYRFRWSDGNSLATRTGMAPGNYEVIVTDANGCTIRDQVLIQQPEALLVAASIVPVSCHAGNDGEIRLDISGGSGAFDVIWEEAGSGIQRGAGTVVTGLEAGRYRARIQDENGCSIQREYEVLEPSTPLTVVPLVTDIRCFGEETGSISLVVSGGTAPFAFRWSSGENMSMVSNKPGGTYQVQVSDARGCIWVADILIDEPEPVSVQASVSDVSCYMGVDGAIDLVITGGSGEPRVQWSNGMTGASIAGLRAGTYTAFILDGQSCFDSYTFLVNEPEEALRVEGIGSFELCGLNDAMSLELQVSGGTAPYSYSWSHGATEKDIFNLQPGTYEVTVSDAKGCSVVESFEVPSPTLPMDLSITGKLGICTNDERGEAAVTISGGMAPYSFLWSNGATTSAVENLGPGSYFVDVTDARGCTVREGVEIIRSRNLQVGLEDLQSISCFGANDGSIRIRIPENSGPYQISWSNGISDQLALSGLGPGIYTASITDEAGCVTSVAYQIRQPEILAVYETIQDVTCFGNENGSLLLEVRGGTAPYSYQWSNGASSKDLRNLGPGTYSVLVTDRMGCSTGATYTVAEPEPLEVAVSQTDTLACHGDSNGFINLAITGGVQPYQITWADAPELGTQNRNGLEAGTYTILVSDANNCSQVTQVEIAEPPALEVQLFTRIDVDCEQELLTGEAWIEIRGGSGEVFDIAWNTGDRDVLETQFFEDGVIGVRVTDENGCSVEVSEVVTMPLAFSEASFLYTVLSTGVEGEILVNDPVQFRDQTLGNVFTWEWDFGDGARSNEQHPIHAYSRPGTYTIRLTTFDVLGCVSETERTVEVVSSYRILIPNAFTPNGDGLNDRFLPKLRGIDDFEMHVFNKWGELVYSSFSQEDGGWDGTLNGKLSPNGNYVYKITFTAVDGETGSRTGVFTLIY</sequence>
<dbReference type="CDD" id="cd00146">
    <property type="entry name" value="PKD"/>
    <property type="match status" value="1"/>
</dbReference>
<dbReference type="RefSeq" id="WP_092174208.1">
    <property type="nucleotide sequence ID" value="NZ_FNZH01000003.1"/>
</dbReference>
<organism evidence="2 3">
    <name type="scientific">Cyclobacterium xiamenense</name>
    <dbReference type="NCBI Taxonomy" id="1297121"/>
    <lineage>
        <taxon>Bacteria</taxon>
        <taxon>Pseudomonadati</taxon>
        <taxon>Bacteroidota</taxon>
        <taxon>Cytophagia</taxon>
        <taxon>Cytophagales</taxon>
        <taxon>Cyclobacteriaceae</taxon>
        <taxon>Cyclobacterium</taxon>
    </lineage>
</organism>
<dbReference type="InterPro" id="IPR000601">
    <property type="entry name" value="PKD_dom"/>
</dbReference>
<dbReference type="NCBIfam" id="TIGR04131">
    <property type="entry name" value="Bac_Flav_CTERM"/>
    <property type="match status" value="1"/>
</dbReference>
<accession>A0A1H6Y8S1</accession>
<dbReference type="Pfam" id="PF13585">
    <property type="entry name" value="CHU_C"/>
    <property type="match status" value="1"/>
</dbReference>
<dbReference type="Proteomes" id="UP000199403">
    <property type="component" value="Unassembled WGS sequence"/>
</dbReference>
<dbReference type="SMART" id="SM00089">
    <property type="entry name" value="PKD"/>
    <property type="match status" value="1"/>
</dbReference>
<dbReference type="InterPro" id="IPR035986">
    <property type="entry name" value="PKD_dom_sf"/>
</dbReference>
<dbReference type="Gene3D" id="2.60.40.740">
    <property type="match status" value="5"/>
</dbReference>
<evidence type="ECO:0000313" key="3">
    <source>
        <dbReference type="Proteomes" id="UP000199403"/>
    </source>
</evidence>
<dbReference type="Pfam" id="PF18911">
    <property type="entry name" value="PKD_4"/>
    <property type="match status" value="1"/>
</dbReference>
<dbReference type="SUPFAM" id="SSF49299">
    <property type="entry name" value="PKD domain"/>
    <property type="match status" value="1"/>
</dbReference>
<feature type="domain" description="PKD" evidence="1">
    <location>
        <begin position="3100"/>
        <end position="3164"/>
    </location>
</feature>
<dbReference type="EMBL" id="FNZH01000003">
    <property type="protein sequence ID" value="SEJ37659.1"/>
    <property type="molecule type" value="Genomic_DNA"/>
</dbReference>
<gene>
    <name evidence="2" type="ORF">SAMN05192553_103548</name>
</gene>
<dbReference type="OrthoDB" id="7794186at2"/>
<protein>
    <submittedName>
        <fullName evidence="2">Gliding motility-associated C-terminal domain-containing protein</fullName>
    </submittedName>
</protein>
<dbReference type="Pfam" id="PF13573">
    <property type="entry name" value="SprB"/>
    <property type="match status" value="21"/>
</dbReference>
<dbReference type="InterPro" id="IPR026341">
    <property type="entry name" value="T9SS_type_B"/>
</dbReference>
<name>A0A1H6Y8S1_9BACT</name>
<evidence type="ECO:0000259" key="1">
    <source>
        <dbReference type="PROSITE" id="PS50093"/>
    </source>
</evidence>
<proteinExistence type="predicted"/>
<dbReference type="InterPro" id="IPR022409">
    <property type="entry name" value="PKD/Chitinase_dom"/>
</dbReference>
<dbReference type="InterPro" id="IPR013783">
    <property type="entry name" value="Ig-like_fold"/>
</dbReference>